<name>A0A812KW21_SYMPI</name>
<sequence>MSETSLLSAAKRVLLSRRRLLMLASWLEELSTISGISSRPRAHEVSLGLAKSSFLIIDGSNAFTLETVYHKTQVQAAGLITAVAFSGILGTVVVSKLGWEPRDVLVFYGPLLVISATGTLLVAFFASGSLVGYIVAVCLQHFIVFGPNMALYAEFPQDLADVAGMASCIQLSGSCILASLFSLPGLAAAGGGSRGMLSSLAITVMLLQLCNTAKLQRKLHRMLAGKGLFTAFGWVSAMVSSEQCLACRLLMAELEKLQEVVDRPDNTCGFLVTVSLSRRCDVSKETGLADLYSAWRTPLVLLFPDTEILLPGLQVTFSGQMQYSSLISFANGGPWTPQLRSFADLEEAVHDSGRAGTFVGFFRSPEAAGPLQELWPLDCLRRYNRAFTFARWENDTGTNKSRGEEELWRWAGLGTRKALRIKEVQEGQLLKQEIELDSNTGSAQLASGTRAPSTGRLLHLHGLWKQSSTSGLTRMPVNSSAARNGPVWDFGCLARFALCFKEGGSSSSTARFTASSWREQVDAFCAWCERQVLAPVAVFDAPRAAALDRTFDWLLLLFAPKDVTEDQDGESDFHRERRRLERFTSAACAKDKRYAEVLPVIVPWGGEDILSFRASFGLGLQDPALPLPRQGEGGESRTGCRALQDATDTEGSEPGRRRRLVLFATSLFNTRTRRKYPAPGGAGWCPGDELALCLFTDAVLDGKVSPHVRSTKRFPEPDAAAPGVKELFGSSVELEVLQPVAQRRAEVLILLYAPFCSYSQHFFTLWKQVTDSLRAMKGPSPNASAPVGLLVRQLC</sequence>
<evidence type="ECO:0000256" key="2">
    <source>
        <dbReference type="SAM" id="Phobius"/>
    </source>
</evidence>
<keyword evidence="4" id="KW-1185">Reference proteome</keyword>
<evidence type="ECO:0000313" key="3">
    <source>
        <dbReference type="EMBL" id="CAE7231213.1"/>
    </source>
</evidence>
<dbReference type="OrthoDB" id="438534at2759"/>
<dbReference type="Proteomes" id="UP000649617">
    <property type="component" value="Unassembled WGS sequence"/>
</dbReference>
<feature type="transmembrane region" description="Helical" evidence="2">
    <location>
        <begin position="74"/>
        <end position="93"/>
    </location>
</feature>
<gene>
    <name evidence="3" type="ORF">SPIL2461_LOCUS3530</name>
</gene>
<evidence type="ECO:0000256" key="1">
    <source>
        <dbReference type="SAM" id="MobiDB-lite"/>
    </source>
</evidence>
<keyword evidence="2" id="KW-0812">Transmembrane</keyword>
<keyword evidence="2" id="KW-0472">Membrane</keyword>
<keyword evidence="2" id="KW-1133">Transmembrane helix</keyword>
<evidence type="ECO:0000313" key="4">
    <source>
        <dbReference type="Proteomes" id="UP000649617"/>
    </source>
</evidence>
<feature type="transmembrane region" description="Helical" evidence="2">
    <location>
        <begin position="162"/>
        <end position="183"/>
    </location>
</feature>
<comment type="caution">
    <text evidence="3">The sequence shown here is derived from an EMBL/GenBank/DDBJ whole genome shotgun (WGS) entry which is preliminary data.</text>
</comment>
<feature type="transmembrane region" description="Helical" evidence="2">
    <location>
        <begin position="131"/>
        <end position="150"/>
    </location>
</feature>
<protein>
    <submittedName>
        <fullName evidence="3">Uncharacterized protein</fullName>
    </submittedName>
</protein>
<dbReference type="EMBL" id="CAJNIZ010004302">
    <property type="protein sequence ID" value="CAE7231213.1"/>
    <property type="molecule type" value="Genomic_DNA"/>
</dbReference>
<dbReference type="AlphaFoldDB" id="A0A812KW21"/>
<feature type="region of interest" description="Disordered" evidence="1">
    <location>
        <begin position="628"/>
        <end position="655"/>
    </location>
</feature>
<organism evidence="3 4">
    <name type="scientific">Symbiodinium pilosum</name>
    <name type="common">Dinoflagellate</name>
    <dbReference type="NCBI Taxonomy" id="2952"/>
    <lineage>
        <taxon>Eukaryota</taxon>
        <taxon>Sar</taxon>
        <taxon>Alveolata</taxon>
        <taxon>Dinophyceae</taxon>
        <taxon>Suessiales</taxon>
        <taxon>Symbiodiniaceae</taxon>
        <taxon>Symbiodinium</taxon>
    </lineage>
</organism>
<feature type="transmembrane region" description="Helical" evidence="2">
    <location>
        <begin position="105"/>
        <end position="125"/>
    </location>
</feature>
<accession>A0A812KW21</accession>
<proteinExistence type="predicted"/>
<reference evidence="3" key="1">
    <citation type="submission" date="2021-02" db="EMBL/GenBank/DDBJ databases">
        <authorList>
            <person name="Dougan E. K."/>
            <person name="Rhodes N."/>
            <person name="Thang M."/>
            <person name="Chan C."/>
        </authorList>
    </citation>
    <scope>NUCLEOTIDE SEQUENCE</scope>
</reference>